<feature type="non-terminal residue" evidence="1">
    <location>
        <position position="1"/>
    </location>
</feature>
<comment type="caution">
    <text evidence="1">The sequence shown here is derived from an EMBL/GenBank/DDBJ whole genome shotgun (WGS) entry which is preliminary data.</text>
</comment>
<dbReference type="RefSeq" id="WP_170283272.1">
    <property type="nucleotide sequence ID" value="NZ_JABEMB010000027.1"/>
</dbReference>
<proteinExistence type="predicted"/>
<dbReference type="Gene3D" id="2.130.10.120">
    <property type="entry name" value="Prolyl oligopeptidase, N-terminal domain"/>
    <property type="match status" value="1"/>
</dbReference>
<organism evidence="1 2">
    <name type="scientific">Microbacterium ulmi</name>
    <dbReference type="NCBI Taxonomy" id="179095"/>
    <lineage>
        <taxon>Bacteria</taxon>
        <taxon>Bacillati</taxon>
        <taxon>Actinomycetota</taxon>
        <taxon>Actinomycetes</taxon>
        <taxon>Micrococcales</taxon>
        <taxon>Microbacteriaceae</taxon>
        <taxon>Microbacterium</taxon>
    </lineage>
</organism>
<evidence type="ECO:0000313" key="2">
    <source>
        <dbReference type="Proteomes" id="UP000543598"/>
    </source>
</evidence>
<protein>
    <recommendedName>
        <fullName evidence="3">SbsA Ig-like domain-containing protein</fullName>
    </recommendedName>
</protein>
<dbReference type="SUPFAM" id="SSF82171">
    <property type="entry name" value="DPP6 N-terminal domain-like"/>
    <property type="match status" value="1"/>
</dbReference>
<dbReference type="Proteomes" id="UP000543598">
    <property type="component" value="Unassembled WGS sequence"/>
</dbReference>
<keyword evidence="2" id="KW-1185">Reference proteome</keyword>
<dbReference type="EMBL" id="JABEMB010000027">
    <property type="protein sequence ID" value="NNH04967.1"/>
    <property type="molecule type" value="Genomic_DNA"/>
</dbReference>
<dbReference type="AlphaFoldDB" id="A0A7Y2M2G6"/>
<gene>
    <name evidence="1" type="ORF">HLA99_14040</name>
</gene>
<accession>A0A7Y2M2G6</accession>
<reference evidence="1 2" key="1">
    <citation type="submission" date="2020-05" db="EMBL/GenBank/DDBJ databases">
        <title>MicrobeNet Type strains.</title>
        <authorList>
            <person name="Nicholson A.C."/>
        </authorList>
    </citation>
    <scope>NUCLEOTIDE SEQUENCE [LARGE SCALE GENOMIC DNA]</scope>
    <source>
        <strain evidence="1 2">JCM 14282</strain>
    </source>
</reference>
<evidence type="ECO:0008006" key="3">
    <source>
        <dbReference type="Google" id="ProtNLM"/>
    </source>
</evidence>
<name>A0A7Y2M2G6_9MICO</name>
<sequence length="460" mass="47479">PPAAGARPRRARRAFAGAFAVVVAVLAVVGATGAALGTAQGPHVTGVEVDPAAAAAASGSRLVVTTSQSLQDVDPSQVTVEPAVPFAVDTSGRAVGVRFALPLFDDTEYTVTFRDVQGLGGGPTATFAESFRTPRAEVFLLQRGDDGDAIFRTDLTGANAVKVFEHEHIEDFRATSSRLVVSVRDDDGAQLITTDLDGGDARTLPLPGEGYVSNLQSADRGDRIGYTFSDADLGGDGGLESALFTTSLRDPAGQPTRVEIAGADPRVAQWRFVPDTDSILLLSFDGSVLLTDAAATSATALGSAVSLDGIAGTHAIVERIDGVEVVDLSDGSTRPLIGTEEEGIVGAILPVAGGGTLRTVTPLDEQGLPTASRIVFVTDDGTESTLYDVDPADAVVQTCVAPSGRYAAVTIAPDVVRNPYDMYQLPLPGTLETHVVEISSATEVVALAGSAPSWCRVPPQ</sequence>
<evidence type="ECO:0000313" key="1">
    <source>
        <dbReference type="EMBL" id="NNH04967.1"/>
    </source>
</evidence>